<evidence type="ECO:0000313" key="3">
    <source>
        <dbReference type="Proteomes" id="UP000276568"/>
    </source>
</evidence>
<dbReference type="Proteomes" id="UP000276568">
    <property type="component" value="Unassembled WGS sequence"/>
</dbReference>
<proteinExistence type="predicted"/>
<feature type="domain" description="Glycosyltransferase 2-like" evidence="1">
    <location>
        <begin position="4"/>
        <end position="134"/>
    </location>
</feature>
<reference evidence="2 3" key="1">
    <citation type="submission" date="2018-11" db="EMBL/GenBank/DDBJ databases">
        <title>Clostridium sp. nov., a member of the family Erysipelotrichaceae isolated from pig faeces.</title>
        <authorList>
            <person name="Chang Y.-H."/>
        </authorList>
    </citation>
    <scope>NUCLEOTIDE SEQUENCE [LARGE SCALE GENOMIC DNA]</scope>
    <source>
        <strain evidence="2 3">YH-panp20</strain>
    </source>
</reference>
<sequence length="257" mass="29792">MHTFVVLAYKDSPYLKSCIQSVINQSYPSQVIIATSTPNAFIRTMAERYHLPVIVNEKAKHTIGDDFDFARTCVDSELVTIAHQDDIYAKDYAKNIVDAYKKNPDAIILFSNYFEIRNNQRVYDNTNLRIKKKLLSCLKVSSAHCKRWSISLGNSICCPAVTYNNNRISYKKIFDSDYKSNVDWFAWEKLSRLTGRFIFVDKPLMGHRVHEESTTTQIIEDNTRTNEDLDMLKKFWPSIIAKILNYAYRNAEKSNSV</sequence>
<keyword evidence="2" id="KW-0808">Transferase</keyword>
<dbReference type="SUPFAM" id="SSF53448">
    <property type="entry name" value="Nucleotide-diphospho-sugar transferases"/>
    <property type="match status" value="1"/>
</dbReference>
<dbReference type="InterPro" id="IPR029044">
    <property type="entry name" value="Nucleotide-diphossugar_trans"/>
</dbReference>
<gene>
    <name evidence="2" type="ORF">EDX97_02165</name>
</gene>
<dbReference type="GO" id="GO:0016740">
    <property type="term" value="F:transferase activity"/>
    <property type="evidence" value="ECO:0007669"/>
    <property type="project" value="UniProtKB-KW"/>
</dbReference>
<dbReference type="Gene3D" id="3.90.550.10">
    <property type="entry name" value="Spore Coat Polysaccharide Biosynthesis Protein SpsA, Chain A"/>
    <property type="match status" value="1"/>
</dbReference>
<evidence type="ECO:0000313" key="2">
    <source>
        <dbReference type="EMBL" id="RNM31854.1"/>
    </source>
</evidence>
<evidence type="ECO:0000259" key="1">
    <source>
        <dbReference type="Pfam" id="PF00535"/>
    </source>
</evidence>
<dbReference type="AlphaFoldDB" id="A0A3N0I4C1"/>
<accession>A0A3N0I4C1</accession>
<dbReference type="EMBL" id="RJQC01000001">
    <property type="protein sequence ID" value="RNM31854.1"/>
    <property type="molecule type" value="Genomic_DNA"/>
</dbReference>
<organism evidence="2 3">
    <name type="scientific">Absicoccus porci</name>
    <dbReference type="NCBI Taxonomy" id="2486576"/>
    <lineage>
        <taxon>Bacteria</taxon>
        <taxon>Bacillati</taxon>
        <taxon>Bacillota</taxon>
        <taxon>Erysipelotrichia</taxon>
        <taxon>Erysipelotrichales</taxon>
        <taxon>Erysipelotrichaceae</taxon>
        <taxon>Absicoccus</taxon>
    </lineage>
</organism>
<dbReference type="Pfam" id="PF00535">
    <property type="entry name" value="Glycos_transf_2"/>
    <property type="match status" value="1"/>
</dbReference>
<name>A0A3N0I4C1_9FIRM</name>
<dbReference type="OrthoDB" id="5986178at2"/>
<protein>
    <submittedName>
        <fullName evidence="2">Glycosyltransferase</fullName>
    </submittedName>
</protein>
<keyword evidence="3" id="KW-1185">Reference proteome</keyword>
<dbReference type="InterPro" id="IPR001173">
    <property type="entry name" value="Glyco_trans_2-like"/>
</dbReference>
<comment type="caution">
    <text evidence="2">The sequence shown here is derived from an EMBL/GenBank/DDBJ whole genome shotgun (WGS) entry which is preliminary data.</text>
</comment>